<dbReference type="Gene3D" id="3.90.76.10">
    <property type="entry name" value="Dipeptide-binding Protein, Domain 1"/>
    <property type="match status" value="1"/>
</dbReference>
<keyword evidence="3" id="KW-0813">Transport</keyword>
<evidence type="ECO:0000256" key="3">
    <source>
        <dbReference type="ARBA" id="ARBA00022448"/>
    </source>
</evidence>
<evidence type="ECO:0000313" key="7">
    <source>
        <dbReference type="EMBL" id="MCX5571138.1"/>
    </source>
</evidence>
<dbReference type="CDD" id="cd08498">
    <property type="entry name" value="PBP2_NikA_DppA_OppA_like_2"/>
    <property type="match status" value="1"/>
</dbReference>
<feature type="signal peptide" evidence="5">
    <location>
        <begin position="1"/>
        <end position="23"/>
    </location>
</feature>
<dbReference type="PANTHER" id="PTHR30290:SF9">
    <property type="entry name" value="OLIGOPEPTIDE-BINDING PROTEIN APPA"/>
    <property type="match status" value="1"/>
</dbReference>
<dbReference type="GO" id="GO:0015833">
    <property type="term" value="P:peptide transport"/>
    <property type="evidence" value="ECO:0007669"/>
    <property type="project" value="TreeGrafter"/>
</dbReference>
<dbReference type="GO" id="GO:0043190">
    <property type="term" value="C:ATP-binding cassette (ABC) transporter complex"/>
    <property type="evidence" value="ECO:0007669"/>
    <property type="project" value="InterPro"/>
</dbReference>
<dbReference type="Gene3D" id="3.40.190.10">
    <property type="entry name" value="Periplasmic binding protein-like II"/>
    <property type="match status" value="1"/>
</dbReference>
<dbReference type="SUPFAM" id="SSF53850">
    <property type="entry name" value="Periplasmic binding protein-like II"/>
    <property type="match status" value="1"/>
</dbReference>
<dbReference type="Pfam" id="PF00496">
    <property type="entry name" value="SBP_bac_5"/>
    <property type="match status" value="1"/>
</dbReference>
<protein>
    <submittedName>
        <fullName evidence="7">ABC transporter substrate-binding protein</fullName>
    </submittedName>
</protein>
<keyword evidence="8" id="KW-1185">Reference proteome</keyword>
<evidence type="ECO:0000256" key="1">
    <source>
        <dbReference type="ARBA" id="ARBA00004418"/>
    </source>
</evidence>
<dbReference type="Gene3D" id="3.10.105.10">
    <property type="entry name" value="Dipeptide-binding Protein, Domain 3"/>
    <property type="match status" value="1"/>
</dbReference>
<dbReference type="InterPro" id="IPR030678">
    <property type="entry name" value="Peptide/Ni-bd"/>
</dbReference>
<feature type="domain" description="Solute-binding protein family 5" evidence="6">
    <location>
        <begin position="66"/>
        <end position="440"/>
    </location>
</feature>
<evidence type="ECO:0000313" key="8">
    <source>
        <dbReference type="Proteomes" id="UP001144805"/>
    </source>
</evidence>
<proteinExistence type="inferred from homology"/>
<evidence type="ECO:0000256" key="5">
    <source>
        <dbReference type="SAM" id="SignalP"/>
    </source>
</evidence>
<accession>A0A9X3E7V2</accession>
<gene>
    <name evidence="7" type="ORF">OSH07_18195</name>
</gene>
<dbReference type="GO" id="GO:1904680">
    <property type="term" value="F:peptide transmembrane transporter activity"/>
    <property type="evidence" value="ECO:0007669"/>
    <property type="project" value="TreeGrafter"/>
</dbReference>
<dbReference type="InterPro" id="IPR000914">
    <property type="entry name" value="SBP_5_dom"/>
</dbReference>
<feature type="chain" id="PRO_5040822168" evidence="5">
    <location>
        <begin position="24"/>
        <end position="525"/>
    </location>
</feature>
<comment type="similarity">
    <text evidence="2">Belongs to the bacterial solute-binding protein 5 family.</text>
</comment>
<name>A0A9X3E7V2_9HYPH</name>
<dbReference type="RefSeq" id="WP_266340102.1">
    <property type="nucleotide sequence ID" value="NZ_JAPKNK010000008.1"/>
</dbReference>
<dbReference type="EMBL" id="JAPKNK010000008">
    <property type="protein sequence ID" value="MCX5571138.1"/>
    <property type="molecule type" value="Genomic_DNA"/>
</dbReference>
<dbReference type="InterPro" id="IPR039424">
    <property type="entry name" value="SBP_5"/>
</dbReference>
<dbReference type="AlphaFoldDB" id="A0A9X3E7V2"/>
<reference evidence="7" key="1">
    <citation type="submission" date="2022-11" db="EMBL/GenBank/DDBJ databases">
        <title>Biodiversity and phylogenetic relationships of bacteria.</title>
        <authorList>
            <person name="Machado R.A.R."/>
            <person name="Bhat A."/>
            <person name="Loulou A."/>
            <person name="Kallel S."/>
        </authorList>
    </citation>
    <scope>NUCLEOTIDE SEQUENCE</scope>
    <source>
        <strain evidence="7">K-TC2</strain>
    </source>
</reference>
<keyword evidence="4 5" id="KW-0732">Signal</keyword>
<evidence type="ECO:0000259" key="6">
    <source>
        <dbReference type="Pfam" id="PF00496"/>
    </source>
</evidence>
<sequence>MMAWRSAALAALLAGVFIAPAEAGTLRWAPQRDIVSMDPYSFGDTFTLSVLNHVYEGLVRYDSKLQIEPALAESWEVVNPTTWRFHLRKGVKYHDGADFTADDVLASLKRVSDPNSPLRGNLPSYVSSSKVDDYTVDIVVTENYPLLLNDLTNIHIFDQGWLVTNKAEAPTDVAKGVEGYATSHANGTGPFKFVSRKPDAETVFEVNPDWWDKRQHNVDRIVMTPITSAATRVAALISGEIDFTNQAPLQDIPRLEASPDLKVLSNSELRTIFFVMNQTPKAFESDVTDKNPLQDIKVRQALYHAIDADAIQKVVMAGLSRTTGSLVSPSIPGYVPELDKRLSYDPELAKKLLAEAGYPDGFSFSFLCRNTEFVNEEQICQAVSAMWARVGLRPNLNLGPTTIQDAKFDAGQFDVGTLGWANEPMIDSYSILVQVVHSKTGNAGVFNWGGWKDAEIDALIDKAGATVDRDERLALQAKALLRANELSMFIPVHQQPMAWATGANIESVLQLSDNKPRHWLTRMTE</sequence>
<dbReference type="GO" id="GO:0030288">
    <property type="term" value="C:outer membrane-bounded periplasmic space"/>
    <property type="evidence" value="ECO:0007669"/>
    <property type="project" value="UniProtKB-ARBA"/>
</dbReference>
<evidence type="ECO:0000256" key="2">
    <source>
        <dbReference type="ARBA" id="ARBA00005695"/>
    </source>
</evidence>
<organism evidence="7 8">
    <name type="scientific">Kaistia nematophila</name>
    <dbReference type="NCBI Taxonomy" id="2994654"/>
    <lineage>
        <taxon>Bacteria</taxon>
        <taxon>Pseudomonadati</taxon>
        <taxon>Pseudomonadota</taxon>
        <taxon>Alphaproteobacteria</taxon>
        <taxon>Hyphomicrobiales</taxon>
        <taxon>Kaistiaceae</taxon>
        <taxon>Kaistia</taxon>
    </lineage>
</organism>
<dbReference type="PANTHER" id="PTHR30290">
    <property type="entry name" value="PERIPLASMIC BINDING COMPONENT OF ABC TRANSPORTER"/>
    <property type="match status" value="1"/>
</dbReference>
<comment type="subcellular location">
    <subcellularLocation>
        <location evidence="1">Periplasm</location>
    </subcellularLocation>
</comment>
<comment type="caution">
    <text evidence="7">The sequence shown here is derived from an EMBL/GenBank/DDBJ whole genome shotgun (WGS) entry which is preliminary data.</text>
</comment>
<dbReference type="PIRSF" id="PIRSF002741">
    <property type="entry name" value="MppA"/>
    <property type="match status" value="1"/>
</dbReference>
<evidence type="ECO:0000256" key="4">
    <source>
        <dbReference type="ARBA" id="ARBA00022729"/>
    </source>
</evidence>
<dbReference type="Proteomes" id="UP001144805">
    <property type="component" value="Unassembled WGS sequence"/>
</dbReference>